<dbReference type="EMBL" id="PQFF01000185">
    <property type="protein sequence ID" value="RHZ76450.1"/>
    <property type="molecule type" value="Genomic_DNA"/>
</dbReference>
<evidence type="ECO:0000313" key="1">
    <source>
        <dbReference type="EMBL" id="RHZ76450.1"/>
    </source>
</evidence>
<keyword evidence="2" id="KW-1185">Reference proteome</keyword>
<name>A0A397IV05_9GLOM</name>
<evidence type="ECO:0000313" key="2">
    <source>
        <dbReference type="Proteomes" id="UP000266861"/>
    </source>
</evidence>
<comment type="caution">
    <text evidence="1">The sequence shown here is derived from an EMBL/GenBank/DDBJ whole genome shotgun (WGS) entry which is preliminary data.</text>
</comment>
<accession>A0A397IV05</accession>
<dbReference type="OrthoDB" id="2405788at2759"/>
<sequence length="236" mass="27612">MYKLDPNAYFRSATEKELREEQGFFDQPEIEEITSLDNIELQPVQELLNYKNGFLDLDIEVPWPVPFPNDKEHHAIWQNEIQIAKDMFKVDGAEYAFSTWFTKAEEFNLVNEILEAKNDNELMQAVFLKCLYHNYLEEEINENLEIAVDAYRASDKGSKKWLRDMKDQIKSRKYEAGMTEKRAQEILNAIDNAFKIIDKYESIRESKKAGGKYVRGGPNVILTKKTKPGCLHSRQF</sequence>
<dbReference type="AlphaFoldDB" id="A0A397IV05"/>
<proteinExistence type="predicted"/>
<gene>
    <name evidence="1" type="ORF">Glove_197g70</name>
</gene>
<organism evidence="1 2">
    <name type="scientific">Diversispora epigaea</name>
    <dbReference type="NCBI Taxonomy" id="1348612"/>
    <lineage>
        <taxon>Eukaryota</taxon>
        <taxon>Fungi</taxon>
        <taxon>Fungi incertae sedis</taxon>
        <taxon>Mucoromycota</taxon>
        <taxon>Glomeromycotina</taxon>
        <taxon>Glomeromycetes</taxon>
        <taxon>Diversisporales</taxon>
        <taxon>Diversisporaceae</taxon>
        <taxon>Diversispora</taxon>
    </lineage>
</organism>
<dbReference type="Proteomes" id="UP000266861">
    <property type="component" value="Unassembled WGS sequence"/>
</dbReference>
<protein>
    <submittedName>
        <fullName evidence="1">Uncharacterized protein</fullName>
    </submittedName>
</protein>
<reference evidence="1 2" key="1">
    <citation type="submission" date="2018-08" db="EMBL/GenBank/DDBJ databases">
        <title>Genome and evolution of the arbuscular mycorrhizal fungus Diversispora epigaea (formerly Glomus versiforme) and its bacterial endosymbionts.</title>
        <authorList>
            <person name="Sun X."/>
            <person name="Fei Z."/>
            <person name="Harrison M."/>
        </authorList>
    </citation>
    <scope>NUCLEOTIDE SEQUENCE [LARGE SCALE GENOMIC DNA]</scope>
    <source>
        <strain evidence="1 2">IT104</strain>
    </source>
</reference>